<feature type="region of interest" description="Disordered" evidence="1">
    <location>
        <begin position="229"/>
        <end position="256"/>
    </location>
</feature>
<organism evidence="2 3">
    <name type="scientific">Enhygromyxa salina</name>
    <dbReference type="NCBI Taxonomy" id="215803"/>
    <lineage>
        <taxon>Bacteria</taxon>
        <taxon>Pseudomonadati</taxon>
        <taxon>Myxococcota</taxon>
        <taxon>Polyangia</taxon>
        <taxon>Nannocystales</taxon>
        <taxon>Nannocystaceae</taxon>
        <taxon>Enhygromyxa</taxon>
    </lineage>
</organism>
<keyword evidence="3" id="KW-1185">Reference proteome</keyword>
<comment type="caution">
    <text evidence="2">The sequence shown here is derived from an EMBL/GenBank/DDBJ whole genome shotgun (WGS) entry which is preliminary data.</text>
</comment>
<evidence type="ECO:0000256" key="1">
    <source>
        <dbReference type="SAM" id="MobiDB-lite"/>
    </source>
</evidence>
<feature type="region of interest" description="Disordered" evidence="1">
    <location>
        <begin position="94"/>
        <end position="144"/>
    </location>
</feature>
<sequence>MLTAADQRAADGARDDLQRRIRQPNRPQIPNRRDRDQPLTPLSNDQDPRALDLGHDRRLKAMALIAPFPDQQALVGVEPAQQPRALERIELVDEGTRPRPGPVGIIDRPTRARSFGHATPTEGPADARDPDNPPSLLPSTPGHAQHPAVELEAITDHPRAVAQPPIHAEQVEHVVRGRAQQHQIETRGRQAQARRSRATVAELDLAVESQLFEQLPLARVMKAAGGRAAAAPGFAHSAFSSRSASEVEAATSHGPR</sequence>
<dbReference type="AlphaFoldDB" id="A0A2S9XXG8"/>
<gene>
    <name evidence="2" type="ORF">ENSA5_33400</name>
</gene>
<reference evidence="2 3" key="1">
    <citation type="submission" date="2018-03" db="EMBL/GenBank/DDBJ databases">
        <title>Draft Genome Sequences of the Obligatory Marine Myxobacteria Enhygromyxa salina SWB005.</title>
        <authorList>
            <person name="Poehlein A."/>
            <person name="Moghaddam J.A."/>
            <person name="Harms H."/>
            <person name="Alanjari M."/>
            <person name="Koenig G.M."/>
            <person name="Daniel R."/>
            <person name="Schaeberle T.F."/>
        </authorList>
    </citation>
    <scope>NUCLEOTIDE SEQUENCE [LARGE SCALE GENOMIC DNA]</scope>
    <source>
        <strain evidence="2 3">SWB005</strain>
    </source>
</reference>
<name>A0A2S9XXG8_9BACT</name>
<feature type="compositionally biased region" description="Basic and acidic residues" evidence="1">
    <location>
        <begin position="8"/>
        <end position="19"/>
    </location>
</feature>
<dbReference type="Proteomes" id="UP000237968">
    <property type="component" value="Unassembled WGS sequence"/>
</dbReference>
<dbReference type="EMBL" id="PVNK01000153">
    <property type="protein sequence ID" value="PRP97543.1"/>
    <property type="molecule type" value="Genomic_DNA"/>
</dbReference>
<proteinExistence type="predicted"/>
<protein>
    <submittedName>
        <fullName evidence="2">Uncharacterized protein</fullName>
    </submittedName>
</protein>
<accession>A0A2S9XXG8</accession>
<evidence type="ECO:0000313" key="3">
    <source>
        <dbReference type="Proteomes" id="UP000237968"/>
    </source>
</evidence>
<evidence type="ECO:0000313" key="2">
    <source>
        <dbReference type="EMBL" id="PRP97543.1"/>
    </source>
</evidence>
<feature type="region of interest" description="Disordered" evidence="1">
    <location>
        <begin position="1"/>
        <end position="51"/>
    </location>
</feature>